<gene>
    <name evidence="3" type="ORF">PICST_91178</name>
</gene>
<dbReference type="EMBL" id="CP000501">
    <property type="protein sequence ID" value="ABN68315.2"/>
    <property type="molecule type" value="Genomic_DNA"/>
</dbReference>
<dbReference type="AlphaFoldDB" id="A3LZC3"/>
<dbReference type="GeneID" id="4840796"/>
<feature type="domain" description="JmjC" evidence="2">
    <location>
        <begin position="232"/>
        <end position="510"/>
    </location>
</feature>
<dbReference type="PROSITE" id="PS51184">
    <property type="entry name" value="JMJC"/>
    <property type="match status" value="1"/>
</dbReference>
<feature type="compositionally biased region" description="Acidic residues" evidence="1">
    <location>
        <begin position="135"/>
        <end position="168"/>
    </location>
</feature>
<dbReference type="Gene3D" id="2.60.120.10">
    <property type="entry name" value="Jelly Rolls"/>
    <property type="match status" value="2"/>
</dbReference>
<dbReference type="InParanoid" id="A3LZC3"/>
<dbReference type="InterPro" id="IPR003347">
    <property type="entry name" value="JmjC_dom"/>
</dbReference>
<dbReference type="Pfam" id="PF13621">
    <property type="entry name" value="Cupin_8"/>
    <property type="match status" value="1"/>
</dbReference>
<dbReference type="eggNOG" id="KOG2508">
    <property type="taxonomic scope" value="Eukaryota"/>
</dbReference>
<dbReference type="OrthoDB" id="415358at2759"/>
<dbReference type="InterPro" id="IPR014710">
    <property type="entry name" value="RmlC-like_jellyroll"/>
</dbReference>
<protein>
    <recommendedName>
        <fullName evidence="2">JmjC domain-containing protein</fullName>
    </recommendedName>
</protein>
<organism evidence="3 4">
    <name type="scientific">Scheffersomyces stipitis (strain ATCC 58785 / CBS 6054 / NBRC 10063 / NRRL Y-11545)</name>
    <name type="common">Yeast</name>
    <name type="synonym">Pichia stipitis</name>
    <dbReference type="NCBI Taxonomy" id="322104"/>
    <lineage>
        <taxon>Eukaryota</taxon>
        <taxon>Fungi</taxon>
        <taxon>Dikarya</taxon>
        <taxon>Ascomycota</taxon>
        <taxon>Saccharomycotina</taxon>
        <taxon>Pichiomycetes</taxon>
        <taxon>Debaryomycetaceae</taxon>
        <taxon>Scheffersomyces</taxon>
    </lineage>
</organism>
<proteinExistence type="predicted"/>
<accession>A3LZC3</accession>
<dbReference type="STRING" id="322104.A3LZC3"/>
<keyword evidence="4" id="KW-1185">Reference proteome</keyword>
<reference evidence="3 4" key="1">
    <citation type="journal article" date="2007" name="Nat. Biotechnol.">
        <title>Genome sequence of the lignocellulose-bioconverting and xylose-fermenting yeast Pichia stipitis.</title>
        <authorList>
            <person name="Jeffries T.W."/>
            <person name="Grigoriev I.V."/>
            <person name="Grimwood J."/>
            <person name="Laplaza J.M."/>
            <person name="Aerts A."/>
            <person name="Salamov A."/>
            <person name="Schmutz J."/>
            <person name="Lindquist E."/>
            <person name="Dehal P."/>
            <person name="Shapiro H."/>
            <person name="Jin Y.S."/>
            <person name="Passoth V."/>
            <person name="Richardson P.M."/>
        </authorList>
    </citation>
    <scope>NUCLEOTIDE SEQUENCE [LARGE SCALE GENOMIC DNA]</scope>
    <source>
        <strain evidence="4">ATCC 58785 / CBS 6054 / NBRC 10063 / NRRL Y-11545</strain>
    </source>
</reference>
<dbReference type="OMA" id="PASWWHE"/>
<evidence type="ECO:0000313" key="4">
    <source>
        <dbReference type="Proteomes" id="UP000002258"/>
    </source>
</evidence>
<dbReference type="KEGG" id="pic:PICST_91178"/>
<dbReference type="SUPFAM" id="SSF51197">
    <property type="entry name" value="Clavaminate synthase-like"/>
    <property type="match status" value="1"/>
</dbReference>
<evidence type="ECO:0000259" key="2">
    <source>
        <dbReference type="PROSITE" id="PS51184"/>
    </source>
</evidence>
<dbReference type="Proteomes" id="UP000002258">
    <property type="component" value="Chromosome 7"/>
</dbReference>
<dbReference type="RefSeq" id="XP_001386344.2">
    <property type="nucleotide sequence ID" value="XM_001386307.1"/>
</dbReference>
<dbReference type="PANTHER" id="PTHR12461">
    <property type="entry name" value="HYPOXIA-INDUCIBLE FACTOR 1 ALPHA INHIBITOR-RELATED"/>
    <property type="match status" value="1"/>
</dbReference>
<feature type="region of interest" description="Disordered" evidence="1">
    <location>
        <begin position="132"/>
        <end position="172"/>
    </location>
</feature>
<dbReference type="HOGENOM" id="CLU_017405_0_0_1"/>
<sequence length="529" mass="60388">MSSSQDSATKFKRRATVSSLYTNYQIANGAVLPEITLQDGKDNVDSEQFFNEYIRLRKPVKLVSGSGSTQTPVDLKAFDPSRILDTLDYSDELQIERKINDGFGSGEKRVKMTLHKLLDVFKQGNSDYYLTTQYDFDDPDFEDSYKEDEEEEHEDDEDDEDEDDEDEDLPKITFNASFSDTSSVDSIDMNNLRDDFLDSEDDQEPVIDEDLNINQSEYEQRLKDLLQPPLTKLVNKPQTLPIIPELFSTLIPQQINLWMGHAKSGQASKIQLNPQDPKTYGLGKSIPGSRNGTSSGLHHDHADNLYILVSGIKRFTLFSPADALKLYTVGTIYKIYNSGIIDYENNEFAPEWKHIRDDGAMVEDVLNWRLKCDQSDSTEIKSIEKQLQSLSKQSALKLNNKDEKEDPPNFSRIPPALLHIEEFTDPEMRKKLTAFANEKFPGFLDLNSFTVWLNPGEMLYLPAGWFHEVSSFGGDDISQSESGLHNIHIALNYWFVPPNGDSASQCYNDTYWQEDWKRTETCIAHALQK</sequence>
<name>A3LZC3_PICST</name>
<dbReference type="PANTHER" id="PTHR12461:SF100">
    <property type="entry name" value="JMJC DOMAIN-CONTAINING PROTEIN 4"/>
    <property type="match status" value="1"/>
</dbReference>
<evidence type="ECO:0000256" key="1">
    <source>
        <dbReference type="SAM" id="MobiDB-lite"/>
    </source>
</evidence>
<evidence type="ECO:0000313" key="3">
    <source>
        <dbReference type="EMBL" id="ABN68315.2"/>
    </source>
</evidence>
<dbReference type="InterPro" id="IPR041667">
    <property type="entry name" value="Cupin_8"/>
</dbReference>